<evidence type="ECO:0000313" key="7">
    <source>
        <dbReference type="EMBL" id="SDS73683.1"/>
    </source>
</evidence>
<dbReference type="EMBL" id="LT629772">
    <property type="protein sequence ID" value="SDS73683.1"/>
    <property type="molecule type" value="Genomic_DNA"/>
</dbReference>
<dbReference type="PANTHER" id="PTHR21661:SF35">
    <property type="entry name" value="EPOXIDE HYDROLASE"/>
    <property type="match status" value="1"/>
</dbReference>
<dbReference type="InterPro" id="IPR000639">
    <property type="entry name" value="Epox_hydrolase-like"/>
</dbReference>
<dbReference type="PANTHER" id="PTHR21661">
    <property type="entry name" value="EPOXIDE HYDROLASE 1-RELATED"/>
    <property type="match status" value="1"/>
</dbReference>
<evidence type="ECO:0000313" key="8">
    <source>
        <dbReference type="Proteomes" id="UP000199103"/>
    </source>
</evidence>
<reference evidence="7 8" key="1">
    <citation type="submission" date="2016-10" db="EMBL/GenBank/DDBJ databases">
        <authorList>
            <person name="de Groot N.N."/>
        </authorList>
    </citation>
    <scope>NUCLEOTIDE SEQUENCE [LARGE SCALE GENOMIC DNA]</scope>
    <source>
        <strain evidence="7 8">DSM 21800</strain>
    </source>
</reference>
<accession>A0A1H1UMJ2</accession>
<dbReference type="Gene3D" id="3.40.50.1820">
    <property type="entry name" value="alpha/beta hydrolase"/>
    <property type="match status" value="1"/>
</dbReference>
<organism evidence="7 8">
    <name type="scientific">Microlunatus soli</name>
    <dbReference type="NCBI Taxonomy" id="630515"/>
    <lineage>
        <taxon>Bacteria</taxon>
        <taxon>Bacillati</taxon>
        <taxon>Actinomycetota</taxon>
        <taxon>Actinomycetes</taxon>
        <taxon>Propionibacteriales</taxon>
        <taxon>Propionibacteriaceae</taxon>
        <taxon>Microlunatus</taxon>
    </lineage>
</organism>
<dbReference type="PIRSF" id="PIRSF001112">
    <property type="entry name" value="Epoxide_hydrolase"/>
    <property type="match status" value="1"/>
</dbReference>
<dbReference type="STRING" id="630515.SAMN04489812_2853"/>
<evidence type="ECO:0000256" key="5">
    <source>
        <dbReference type="SAM" id="MobiDB-lite"/>
    </source>
</evidence>
<feature type="active site" description="Nucleophile" evidence="4">
    <location>
        <position position="207"/>
    </location>
</feature>
<feature type="active site" description="Proton donor" evidence="4">
    <location>
        <position position="333"/>
    </location>
</feature>
<protein>
    <submittedName>
        <fullName evidence="7">Pimeloyl-ACP methyl ester carboxylesterase</fullName>
    </submittedName>
</protein>
<dbReference type="OrthoDB" id="4654311at2"/>
<feature type="active site" description="Proton acceptor" evidence="4">
    <location>
        <position position="384"/>
    </location>
</feature>
<dbReference type="AlphaFoldDB" id="A0A1H1UMJ2"/>
<keyword evidence="8" id="KW-1185">Reference proteome</keyword>
<keyword evidence="2" id="KW-0058">Aromatic hydrocarbons catabolism</keyword>
<gene>
    <name evidence="7" type="ORF">SAMN04489812_2853</name>
</gene>
<feature type="domain" description="Epoxide hydrolase N-terminal" evidence="6">
    <location>
        <begin position="22"/>
        <end position="144"/>
    </location>
</feature>
<dbReference type="GO" id="GO:0097176">
    <property type="term" value="P:epoxide metabolic process"/>
    <property type="evidence" value="ECO:0007669"/>
    <property type="project" value="TreeGrafter"/>
</dbReference>
<feature type="region of interest" description="Disordered" evidence="5">
    <location>
        <begin position="47"/>
        <end position="72"/>
    </location>
</feature>
<sequence>MHQRTARDAGTAVAATSGEEILPFRIEVPQADLDDLQDRLRRVRWAPPAPDEVAPDEVAPDEQDGTASPGVRRYGVSTGRLRQLVERWRNGYDWRSWEARLNSYPQFITGIDGQRVHFLHVRSQRPNAFPLILTHGWPGSVVEFLDVIDRLIEPDAGPAFDLVIPSLPGFGWSGPTTTGWGPRRIARAWATLMQRLGYRRYGAAGNDWGSVIAPELGRVAPDAVLGVHVTQLFGSPPGYLPYAAGPEPDDLDDFDDDERRALQGLHDWLRVGASYHHVQAEQPQTLAHALADSPVGLLGWNSQVMGGVDDDFLLTQVTLHWLTGTAGSAIRIYAEDAAEPSADGPTTVPLGLAQFRDDLHAIRRYAERDHARIVSWHDYDTGGHYATHTDPELYSTDLRNFFAGLLTDR</sequence>
<dbReference type="PRINTS" id="PR00412">
    <property type="entry name" value="EPOXHYDRLASE"/>
</dbReference>
<dbReference type="InterPro" id="IPR010497">
    <property type="entry name" value="Epoxide_hydro_N"/>
</dbReference>
<comment type="similarity">
    <text evidence="1">Belongs to the peptidase S33 family.</text>
</comment>
<feature type="compositionally biased region" description="Acidic residues" evidence="5">
    <location>
        <begin position="53"/>
        <end position="64"/>
    </location>
</feature>
<dbReference type="InterPro" id="IPR016292">
    <property type="entry name" value="Epoxide_hydrolase"/>
</dbReference>
<evidence type="ECO:0000256" key="2">
    <source>
        <dbReference type="ARBA" id="ARBA00022797"/>
    </source>
</evidence>
<name>A0A1H1UMJ2_9ACTN</name>
<dbReference type="InterPro" id="IPR029058">
    <property type="entry name" value="AB_hydrolase_fold"/>
</dbReference>
<dbReference type="GO" id="GO:0004301">
    <property type="term" value="F:epoxide hydrolase activity"/>
    <property type="evidence" value="ECO:0007669"/>
    <property type="project" value="TreeGrafter"/>
</dbReference>
<dbReference type="Proteomes" id="UP000199103">
    <property type="component" value="Chromosome I"/>
</dbReference>
<evidence type="ECO:0000256" key="1">
    <source>
        <dbReference type="ARBA" id="ARBA00010088"/>
    </source>
</evidence>
<evidence type="ECO:0000256" key="4">
    <source>
        <dbReference type="PIRSR" id="PIRSR001112-1"/>
    </source>
</evidence>
<keyword evidence="3" id="KW-0378">Hydrolase</keyword>
<proteinExistence type="inferred from homology"/>
<dbReference type="SUPFAM" id="SSF53474">
    <property type="entry name" value="alpha/beta-Hydrolases"/>
    <property type="match status" value="1"/>
</dbReference>
<evidence type="ECO:0000259" key="6">
    <source>
        <dbReference type="Pfam" id="PF06441"/>
    </source>
</evidence>
<dbReference type="Pfam" id="PF06441">
    <property type="entry name" value="EHN"/>
    <property type="match status" value="1"/>
</dbReference>
<evidence type="ECO:0000256" key="3">
    <source>
        <dbReference type="ARBA" id="ARBA00022801"/>
    </source>
</evidence>